<sequence length="212" mass="23589">MQDHDQARKRMVEEQIAARGISDPRILQAMRTVPRHRFVEPRDEHLAYTDQPLPIGHHQTISQPYIVAVMTEALELEDEDKVLEIGTGSGYQAAVLAELATQVYTVEKVEPLLARAKSVLEELGYDNVFCKLHNGTLGWPEYAPYDAVLVTAGAPGVPQPLIDQLAEGGRMIIPVGDQAHQELIKVTKNQGRIERQELGGCRFVPLLGEHGW</sequence>
<evidence type="ECO:0000313" key="9">
    <source>
        <dbReference type="Proteomes" id="UP000198771"/>
    </source>
</evidence>
<evidence type="ECO:0000256" key="7">
    <source>
        <dbReference type="HAMAP-Rule" id="MF_00090"/>
    </source>
</evidence>
<evidence type="ECO:0000313" key="8">
    <source>
        <dbReference type="EMBL" id="SDB52086.1"/>
    </source>
</evidence>
<evidence type="ECO:0000256" key="6">
    <source>
        <dbReference type="ARBA" id="ARBA00022691"/>
    </source>
</evidence>
<dbReference type="Gene3D" id="3.40.50.150">
    <property type="entry name" value="Vaccinia Virus protein VP39"/>
    <property type="match status" value="1"/>
</dbReference>
<comment type="catalytic activity">
    <reaction evidence="7">
        <text>[protein]-L-isoaspartate + S-adenosyl-L-methionine = [protein]-L-isoaspartate alpha-methyl ester + S-adenosyl-L-homocysteine</text>
        <dbReference type="Rhea" id="RHEA:12705"/>
        <dbReference type="Rhea" id="RHEA-COMP:12143"/>
        <dbReference type="Rhea" id="RHEA-COMP:12144"/>
        <dbReference type="ChEBI" id="CHEBI:57856"/>
        <dbReference type="ChEBI" id="CHEBI:59789"/>
        <dbReference type="ChEBI" id="CHEBI:90596"/>
        <dbReference type="ChEBI" id="CHEBI:90598"/>
        <dbReference type="EC" id="2.1.1.77"/>
    </reaction>
</comment>
<dbReference type="FunFam" id="3.40.50.150:FF:000010">
    <property type="entry name" value="Protein-L-isoaspartate O-methyltransferase"/>
    <property type="match status" value="1"/>
</dbReference>
<keyword evidence="4 7" id="KW-0489">Methyltransferase</keyword>
<dbReference type="InterPro" id="IPR000682">
    <property type="entry name" value="PCMT"/>
</dbReference>
<dbReference type="STRING" id="617002.SAMN05660653_02593"/>
<dbReference type="HAMAP" id="MF_00090">
    <property type="entry name" value="PIMT"/>
    <property type="match status" value="1"/>
</dbReference>
<dbReference type="SUPFAM" id="SSF53335">
    <property type="entry name" value="S-adenosyl-L-methionine-dependent methyltransferases"/>
    <property type="match status" value="1"/>
</dbReference>
<protein>
    <recommendedName>
        <fullName evidence="7">Protein-L-isoaspartate O-methyltransferase</fullName>
        <ecNumber evidence="7">2.1.1.77</ecNumber>
    </recommendedName>
    <alternativeName>
        <fullName evidence="7">L-isoaspartyl protein carboxyl methyltransferase</fullName>
    </alternativeName>
    <alternativeName>
        <fullName evidence="7">Protein L-isoaspartyl methyltransferase</fullName>
    </alternativeName>
    <alternativeName>
        <fullName evidence="7">Protein-beta-aspartate methyltransferase</fullName>
        <shortName evidence="7">PIMT</shortName>
    </alternativeName>
</protein>
<comment type="function">
    <text evidence="7">Catalyzes the methyl esterification of L-isoaspartyl residues in peptides and proteins that result from spontaneous decomposition of normal L-aspartyl and L-asparaginyl residues. It plays a role in the repair and/or degradation of damaged proteins.</text>
</comment>
<dbReference type="AlphaFoldDB" id="A0A1G6E3V3"/>
<accession>A0A1G6E3V3</accession>
<feature type="active site" evidence="7">
    <location>
        <position position="62"/>
    </location>
</feature>
<name>A0A1G6E3V3_9BACT</name>
<dbReference type="GO" id="GO:0005737">
    <property type="term" value="C:cytoplasm"/>
    <property type="evidence" value="ECO:0007669"/>
    <property type="project" value="UniProtKB-SubCell"/>
</dbReference>
<keyword evidence="9" id="KW-1185">Reference proteome</keyword>
<dbReference type="PANTHER" id="PTHR11579:SF0">
    <property type="entry name" value="PROTEIN-L-ISOASPARTATE(D-ASPARTATE) O-METHYLTRANSFERASE"/>
    <property type="match status" value="1"/>
</dbReference>
<dbReference type="Proteomes" id="UP000198771">
    <property type="component" value="Unassembled WGS sequence"/>
</dbReference>
<comment type="similarity">
    <text evidence="2 7">Belongs to the methyltransferase superfamily. L-isoaspartyl/D-aspartyl protein methyltransferase family.</text>
</comment>
<reference evidence="8 9" key="1">
    <citation type="submission" date="2016-10" db="EMBL/GenBank/DDBJ databases">
        <authorList>
            <person name="de Groot N.N."/>
        </authorList>
    </citation>
    <scope>NUCLEOTIDE SEQUENCE [LARGE SCALE GENOMIC DNA]</scope>
    <source>
        <strain evidence="8 9">ASO4-2</strain>
    </source>
</reference>
<gene>
    <name evidence="7" type="primary">pcm</name>
    <name evidence="8" type="ORF">SAMN05660653_02593</name>
</gene>
<keyword evidence="3 7" id="KW-0963">Cytoplasm</keyword>
<dbReference type="EC" id="2.1.1.77" evidence="7"/>
<keyword evidence="5 7" id="KW-0808">Transferase</keyword>
<evidence type="ECO:0000256" key="2">
    <source>
        <dbReference type="ARBA" id="ARBA00005369"/>
    </source>
</evidence>
<keyword evidence="6 7" id="KW-0949">S-adenosyl-L-methionine</keyword>
<dbReference type="GO" id="GO:0004719">
    <property type="term" value="F:protein-L-isoaspartate (D-aspartate) O-methyltransferase activity"/>
    <property type="evidence" value="ECO:0007669"/>
    <property type="project" value="UniProtKB-UniRule"/>
</dbReference>
<evidence type="ECO:0000256" key="5">
    <source>
        <dbReference type="ARBA" id="ARBA00022679"/>
    </source>
</evidence>
<evidence type="ECO:0000256" key="1">
    <source>
        <dbReference type="ARBA" id="ARBA00004496"/>
    </source>
</evidence>
<dbReference type="Pfam" id="PF01135">
    <property type="entry name" value="PCMT"/>
    <property type="match status" value="1"/>
</dbReference>
<comment type="subcellular location">
    <subcellularLocation>
        <location evidence="1 7">Cytoplasm</location>
    </subcellularLocation>
</comment>
<dbReference type="CDD" id="cd02440">
    <property type="entry name" value="AdoMet_MTases"/>
    <property type="match status" value="1"/>
</dbReference>
<organism evidence="8 9">
    <name type="scientific">Desulfonatronum thiosulfatophilum</name>
    <dbReference type="NCBI Taxonomy" id="617002"/>
    <lineage>
        <taxon>Bacteria</taxon>
        <taxon>Pseudomonadati</taxon>
        <taxon>Thermodesulfobacteriota</taxon>
        <taxon>Desulfovibrionia</taxon>
        <taxon>Desulfovibrionales</taxon>
        <taxon>Desulfonatronaceae</taxon>
        <taxon>Desulfonatronum</taxon>
    </lineage>
</organism>
<dbReference type="GO" id="GO:0030091">
    <property type="term" value="P:protein repair"/>
    <property type="evidence" value="ECO:0007669"/>
    <property type="project" value="UniProtKB-UniRule"/>
</dbReference>
<dbReference type="EMBL" id="FMXO01000015">
    <property type="protein sequence ID" value="SDB52086.1"/>
    <property type="molecule type" value="Genomic_DNA"/>
</dbReference>
<dbReference type="PANTHER" id="PTHR11579">
    <property type="entry name" value="PROTEIN-L-ISOASPARTATE O-METHYLTRANSFERASE"/>
    <property type="match status" value="1"/>
</dbReference>
<dbReference type="InterPro" id="IPR029063">
    <property type="entry name" value="SAM-dependent_MTases_sf"/>
</dbReference>
<dbReference type="RefSeq" id="WP_092122531.1">
    <property type="nucleotide sequence ID" value="NZ_FMXO01000015.1"/>
</dbReference>
<proteinExistence type="inferred from homology"/>
<evidence type="ECO:0000256" key="4">
    <source>
        <dbReference type="ARBA" id="ARBA00022603"/>
    </source>
</evidence>
<dbReference type="NCBIfam" id="NF001453">
    <property type="entry name" value="PRK00312.1"/>
    <property type="match status" value="1"/>
</dbReference>
<evidence type="ECO:0000256" key="3">
    <source>
        <dbReference type="ARBA" id="ARBA00022490"/>
    </source>
</evidence>
<dbReference type="NCBIfam" id="TIGR00080">
    <property type="entry name" value="pimt"/>
    <property type="match status" value="1"/>
</dbReference>
<dbReference type="GO" id="GO:0032259">
    <property type="term" value="P:methylation"/>
    <property type="evidence" value="ECO:0007669"/>
    <property type="project" value="UniProtKB-KW"/>
</dbReference>
<dbReference type="OrthoDB" id="9810066at2"/>